<dbReference type="Pfam" id="PF00202">
    <property type="entry name" value="Aminotran_3"/>
    <property type="match status" value="1"/>
</dbReference>
<keyword evidence="4" id="KW-0032">Aminotransferase</keyword>
<accession>A0ABW8ET37</accession>
<dbReference type="InterPro" id="IPR005814">
    <property type="entry name" value="Aminotrans_3"/>
</dbReference>
<reference evidence="4 5" key="1">
    <citation type="submission" date="2024-10" db="EMBL/GenBank/DDBJ databases">
        <title>The Natural Products Discovery Center: Release of the First 8490 Sequenced Strains for Exploring Actinobacteria Biosynthetic Diversity.</title>
        <authorList>
            <person name="Kalkreuter E."/>
            <person name="Kautsar S.A."/>
            <person name="Yang D."/>
            <person name="Bader C.D."/>
            <person name="Teijaro C.N."/>
            <person name="Fluegel L."/>
            <person name="Davis C.M."/>
            <person name="Simpson J.R."/>
            <person name="Lauterbach L."/>
            <person name="Steele A.D."/>
            <person name="Gui C."/>
            <person name="Meng S."/>
            <person name="Li G."/>
            <person name="Viehrig K."/>
            <person name="Ye F."/>
            <person name="Su P."/>
            <person name="Kiefer A.F."/>
            <person name="Nichols A."/>
            <person name="Cepeda A.J."/>
            <person name="Yan W."/>
            <person name="Fan B."/>
            <person name="Jiang Y."/>
            <person name="Adhikari A."/>
            <person name="Zheng C.-J."/>
            <person name="Schuster L."/>
            <person name="Cowan T.M."/>
            <person name="Smanski M.J."/>
            <person name="Chevrette M.G."/>
            <person name="De Carvalho L.P.S."/>
            <person name="Shen B."/>
        </authorList>
    </citation>
    <scope>NUCLEOTIDE SEQUENCE [LARGE SCALE GENOMIC DNA]</scope>
    <source>
        <strain evidence="4 5">NPDC087045</strain>
    </source>
</reference>
<dbReference type="CDD" id="cd00610">
    <property type="entry name" value="OAT_like"/>
    <property type="match status" value="1"/>
</dbReference>
<evidence type="ECO:0000256" key="2">
    <source>
        <dbReference type="ARBA" id="ARBA00022898"/>
    </source>
</evidence>
<dbReference type="InterPro" id="IPR015422">
    <property type="entry name" value="PyrdxlP-dep_Trfase_small"/>
</dbReference>
<sequence>MNHFVGPALAKQDHRAIHLARHVRSAFQDHALLRPEQLRVFARAEGMYVWDADATRFLDGVCGQSCATLGHGHPALVHAATSQLDAPGHSSQFLQATHAPLSELGTKLLKLLPPGMQRVLYANSGAEANDLLCSSVRHFWELAGKPDKRIIISHRRSRHGAGHAFDDLSLDQVCHIAPPYWFGYDGFLTEYEFGLAAARELELKLLKLGPQRVGAFLAEPFQGNGGVIYPPYSYWPEIQRICEQYDILLCMDEAVSGFGRCGRWFGSDHFGIRPDAMILDQGLTSGYVPMGALAVSERMADTLASLGGPFAHGFTDQGHPLAAAVALATLRVLDDDGLMKTVEHDTGLYFQYCLRERFDGHPMVGQIQGSGMVAALQLSPAPEGRASFDEVGLAGHYCSLRAQQHGLLVSAVGDRLALAPALIARHAHLDELIDKLGRAVDETAQALALM</sequence>
<dbReference type="PANTHER" id="PTHR43094">
    <property type="entry name" value="AMINOTRANSFERASE"/>
    <property type="match status" value="1"/>
</dbReference>
<keyword evidence="2 3" id="KW-0663">Pyridoxal phosphate</keyword>
<organism evidence="4 5">
    <name type="scientific">Herbaspirillum chlorophenolicum</name>
    <dbReference type="NCBI Taxonomy" id="211589"/>
    <lineage>
        <taxon>Bacteria</taxon>
        <taxon>Pseudomonadati</taxon>
        <taxon>Pseudomonadota</taxon>
        <taxon>Betaproteobacteria</taxon>
        <taxon>Burkholderiales</taxon>
        <taxon>Oxalobacteraceae</taxon>
        <taxon>Herbaspirillum</taxon>
    </lineage>
</organism>
<dbReference type="Gene3D" id="3.40.640.10">
    <property type="entry name" value="Type I PLP-dependent aspartate aminotransferase-like (Major domain)"/>
    <property type="match status" value="1"/>
</dbReference>
<evidence type="ECO:0000313" key="4">
    <source>
        <dbReference type="EMBL" id="MFJ3044624.1"/>
    </source>
</evidence>
<evidence type="ECO:0000313" key="5">
    <source>
        <dbReference type="Proteomes" id="UP001617427"/>
    </source>
</evidence>
<dbReference type="Proteomes" id="UP001617427">
    <property type="component" value="Unassembled WGS sequence"/>
</dbReference>
<dbReference type="EMBL" id="JBIUZV010000001">
    <property type="protein sequence ID" value="MFJ3044624.1"/>
    <property type="molecule type" value="Genomic_DNA"/>
</dbReference>
<dbReference type="PANTHER" id="PTHR43094:SF1">
    <property type="entry name" value="AMINOTRANSFERASE CLASS-III"/>
    <property type="match status" value="1"/>
</dbReference>
<evidence type="ECO:0000256" key="1">
    <source>
        <dbReference type="ARBA" id="ARBA00008954"/>
    </source>
</evidence>
<name>A0ABW8ET37_9BURK</name>
<dbReference type="PIRSF" id="PIRSF000521">
    <property type="entry name" value="Transaminase_4ab_Lys_Orn"/>
    <property type="match status" value="1"/>
</dbReference>
<proteinExistence type="inferred from homology"/>
<dbReference type="InterPro" id="IPR015424">
    <property type="entry name" value="PyrdxlP-dep_Trfase"/>
</dbReference>
<dbReference type="SUPFAM" id="SSF53383">
    <property type="entry name" value="PLP-dependent transferases"/>
    <property type="match status" value="1"/>
</dbReference>
<evidence type="ECO:0000256" key="3">
    <source>
        <dbReference type="RuleBase" id="RU003560"/>
    </source>
</evidence>
<keyword evidence="4" id="KW-0808">Transferase</keyword>
<gene>
    <name evidence="4" type="ORF">ACIPEN_02230</name>
</gene>
<dbReference type="GO" id="GO:0008483">
    <property type="term" value="F:transaminase activity"/>
    <property type="evidence" value="ECO:0007669"/>
    <property type="project" value="UniProtKB-KW"/>
</dbReference>
<comment type="caution">
    <text evidence="4">The sequence shown here is derived from an EMBL/GenBank/DDBJ whole genome shotgun (WGS) entry which is preliminary data.</text>
</comment>
<dbReference type="InterPro" id="IPR015421">
    <property type="entry name" value="PyrdxlP-dep_Trfase_major"/>
</dbReference>
<keyword evidence="5" id="KW-1185">Reference proteome</keyword>
<dbReference type="Gene3D" id="3.90.1150.10">
    <property type="entry name" value="Aspartate Aminotransferase, domain 1"/>
    <property type="match status" value="1"/>
</dbReference>
<comment type="similarity">
    <text evidence="1 3">Belongs to the class-III pyridoxal-phosphate-dependent aminotransferase family.</text>
</comment>
<dbReference type="RefSeq" id="WP_402698151.1">
    <property type="nucleotide sequence ID" value="NZ_JBIUZV010000001.1"/>
</dbReference>
<protein>
    <submittedName>
        <fullName evidence="4">Aminotransferase class III-fold pyridoxal phosphate-dependent enzyme</fullName>
    </submittedName>
</protein>